<reference evidence="5 6" key="1">
    <citation type="submission" date="2019-12" db="EMBL/GenBank/DDBJ databases">
        <title>Microbes associate with the intestines of laboratory mice.</title>
        <authorList>
            <person name="Navarre W."/>
            <person name="Wong E."/>
        </authorList>
    </citation>
    <scope>NUCLEOTIDE SEQUENCE [LARGE SCALE GENOMIC DNA]</scope>
    <source>
        <strain evidence="5 6">NM82_D38</strain>
    </source>
</reference>
<evidence type="ECO:0000313" key="5">
    <source>
        <dbReference type="EMBL" id="MVX57817.1"/>
    </source>
</evidence>
<dbReference type="Proteomes" id="UP000472580">
    <property type="component" value="Unassembled WGS sequence"/>
</dbReference>
<dbReference type="Pfam" id="PF25087">
    <property type="entry name" value="GMPPB_C"/>
    <property type="match status" value="1"/>
</dbReference>
<protein>
    <submittedName>
        <fullName evidence="5">N-acetyltransferase</fullName>
    </submittedName>
</protein>
<dbReference type="RefSeq" id="WP_160336232.1">
    <property type="nucleotide sequence ID" value="NZ_WSRP01000048.1"/>
</dbReference>
<comment type="caution">
    <text evidence="5">The sequence shown here is derived from an EMBL/GenBank/DDBJ whole genome shotgun (WGS) entry which is preliminary data.</text>
</comment>
<gene>
    <name evidence="5" type="ORF">E5987_11545</name>
</gene>
<dbReference type="OrthoDB" id="272049at2"/>
<dbReference type="PANTHER" id="PTHR43300">
    <property type="entry name" value="ACETYLTRANSFERASE"/>
    <property type="match status" value="1"/>
</dbReference>
<evidence type="ECO:0000256" key="3">
    <source>
        <dbReference type="ARBA" id="ARBA00023315"/>
    </source>
</evidence>
<evidence type="ECO:0000256" key="2">
    <source>
        <dbReference type="ARBA" id="ARBA00022737"/>
    </source>
</evidence>
<keyword evidence="2" id="KW-0677">Repeat</keyword>
<dbReference type="SUPFAM" id="SSF51161">
    <property type="entry name" value="Trimeric LpxA-like enzymes"/>
    <property type="match status" value="1"/>
</dbReference>
<proteinExistence type="inferred from homology"/>
<dbReference type="Pfam" id="PF14602">
    <property type="entry name" value="Hexapep_2"/>
    <property type="match status" value="1"/>
</dbReference>
<sequence length="195" mass="20996">MSEIQIHPTAVVDHGAVIGKGTVIWHFCHVSEDSIIGENCSLGQNVYVAPNVVIGSGVRVQNNVSLFTGVTIEDNVFLGPSCVFTNVLNPRSFVSRKSEFKDTIVKEGASVGANAVILCGHQIGRYALIGAGSVVTKDVKDFEVVVGNPARHHGWVSRFGNRLNFNTEGRAYCPDSCCNYQLLNGCVIESAETKE</sequence>
<name>A0A6L6YJI5_9BURK</name>
<evidence type="ECO:0000313" key="6">
    <source>
        <dbReference type="Proteomes" id="UP000472580"/>
    </source>
</evidence>
<dbReference type="GO" id="GO:0016740">
    <property type="term" value="F:transferase activity"/>
    <property type="evidence" value="ECO:0007669"/>
    <property type="project" value="UniProtKB-KW"/>
</dbReference>
<dbReference type="InterPro" id="IPR050179">
    <property type="entry name" value="Trans_hexapeptide_repeat"/>
</dbReference>
<dbReference type="InterPro" id="IPR001451">
    <property type="entry name" value="Hexapep"/>
</dbReference>
<evidence type="ECO:0000256" key="1">
    <source>
        <dbReference type="ARBA" id="ARBA00007274"/>
    </source>
</evidence>
<dbReference type="Gene3D" id="2.160.10.10">
    <property type="entry name" value="Hexapeptide repeat proteins"/>
    <property type="match status" value="1"/>
</dbReference>
<keyword evidence="6" id="KW-1185">Reference proteome</keyword>
<dbReference type="InterPro" id="IPR011004">
    <property type="entry name" value="Trimer_LpxA-like_sf"/>
</dbReference>
<dbReference type="CDD" id="cd03358">
    <property type="entry name" value="LbH_WxcM_N_like"/>
    <property type="match status" value="1"/>
</dbReference>
<dbReference type="AlphaFoldDB" id="A0A6L6YJI5"/>
<dbReference type="InterPro" id="IPR056729">
    <property type="entry name" value="GMPPB_C"/>
</dbReference>
<accession>A0A6L6YJI5</accession>
<dbReference type="PANTHER" id="PTHR43300:SF4">
    <property type="entry name" value="ACYL-[ACYL-CARRIER-PROTEIN]--UDP-N-ACETYLGLUCOSAMINE O-ACYLTRANSFERASE"/>
    <property type="match status" value="1"/>
</dbReference>
<keyword evidence="3" id="KW-0012">Acyltransferase</keyword>
<keyword evidence="5" id="KW-0808">Transferase</keyword>
<feature type="domain" description="Mannose-1-phosphate guanyltransferase C-terminal" evidence="4">
    <location>
        <begin position="28"/>
        <end position="83"/>
    </location>
</feature>
<evidence type="ECO:0000259" key="4">
    <source>
        <dbReference type="Pfam" id="PF25087"/>
    </source>
</evidence>
<dbReference type="EMBL" id="WSRP01000048">
    <property type="protein sequence ID" value="MVX57817.1"/>
    <property type="molecule type" value="Genomic_DNA"/>
</dbReference>
<comment type="similarity">
    <text evidence="1">Belongs to the transferase hexapeptide repeat family.</text>
</comment>
<organism evidence="5 6">
    <name type="scientific">Parasutterella muris</name>
    <dbReference type="NCBI Taxonomy" id="2565572"/>
    <lineage>
        <taxon>Bacteria</taxon>
        <taxon>Pseudomonadati</taxon>
        <taxon>Pseudomonadota</taxon>
        <taxon>Betaproteobacteria</taxon>
        <taxon>Burkholderiales</taxon>
        <taxon>Sutterellaceae</taxon>
        <taxon>Parasutterella</taxon>
    </lineage>
</organism>